<reference evidence="2" key="1">
    <citation type="submission" date="2014-11" db="EMBL/GenBank/DDBJ databases">
        <authorList>
            <person name="Amaro Gonzalez C."/>
        </authorList>
    </citation>
    <scope>NUCLEOTIDE SEQUENCE</scope>
</reference>
<dbReference type="EMBL" id="GBXM01080443">
    <property type="protein sequence ID" value="JAH28134.1"/>
    <property type="molecule type" value="Transcribed_RNA"/>
</dbReference>
<organism evidence="2">
    <name type="scientific">Anguilla anguilla</name>
    <name type="common">European freshwater eel</name>
    <name type="synonym">Muraena anguilla</name>
    <dbReference type="NCBI Taxonomy" id="7936"/>
    <lineage>
        <taxon>Eukaryota</taxon>
        <taxon>Metazoa</taxon>
        <taxon>Chordata</taxon>
        <taxon>Craniata</taxon>
        <taxon>Vertebrata</taxon>
        <taxon>Euteleostomi</taxon>
        <taxon>Actinopterygii</taxon>
        <taxon>Neopterygii</taxon>
        <taxon>Teleostei</taxon>
        <taxon>Anguilliformes</taxon>
        <taxon>Anguillidae</taxon>
        <taxon>Anguilla</taxon>
    </lineage>
</organism>
<reference evidence="2" key="2">
    <citation type="journal article" date="2015" name="Fish Shellfish Immunol.">
        <title>Early steps in the European eel (Anguilla anguilla)-Vibrio vulnificus interaction in the gills: Role of the RtxA13 toxin.</title>
        <authorList>
            <person name="Callol A."/>
            <person name="Pajuelo D."/>
            <person name="Ebbesson L."/>
            <person name="Teles M."/>
            <person name="MacKenzie S."/>
            <person name="Amaro C."/>
        </authorList>
    </citation>
    <scope>NUCLEOTIDE SEQUENCE</scope>
</reference>
<sequence length="34" mass="3603">MAHSGTRTSVHPSIHPSPKQILPGGSIFPHLVLC</sequence>
<dbReference type="AlphaFoldDB" id="A0A0E9RGA4"/>
<evidence type="ECO:0000313" key="2">
    <source>
        <dbReference type="EMBL" id="JAH28134.1"/>
    </source>
</evidence>
<name>A0A0E9RGA4_ANGAN</name>
<proteinExistence type="predicted"/>
<feature type="compositionally biased region" description="Polar residues" evidence="1">
    <location>
        <begin position="1"/>
        <end position="11"/>
    </location>
</feature>
<feature type="region of interest" description="Disordered" evidence="1">
    <location>
        <begin position="1"/>
        <end position="21"/>
    </location>
</feature>
<protein>
    <submittedName>
        <fullName evidence="2">Uncharacterized protein</fullName>
    </submittedName>
</protein>
<evidence type="ECO:0000256" key="1">
    <source>
        <dbReference type="SAM" id="MobiDB-lite"/>
    </source>
</evidence>
<accession>A0A0E9RGA4</accession>